<dbReference type="EMBL" id="VSRR010093397">
    <property type="protein sequence ID" value="MPC93034.1"/>
    <property type="molecule type" value="Genomic_DNA"/>
</dbReference>
<comment type="caution">
    <text evidence="1">The sequence shown here is derived from an EMBL/GenBank/DDBJ whole genome shotgun (WGS) entry which is preliminary data.</text>
</comment>
<sequence length="92" mass="10689">MLFCFNHYRVCLHCDVTEGLNKWVPRDREEDVGASHAEIALYRYRTFFPKATRLVPFTHAAPIPPFFDIFRLRPRAKPPVGVRAEPQDSGFV</sequence>
<reference evidence="1 2" key="1">
    <citation type="submission" date="2019-05" db="EMBL/GenBank/DDBJ databases">
        <title>Another draft genome of Portunus trituberculatus and its Hox gene families provides insights of decapod evolution.</title>
        <authorList>
            <person name="Jeong J.-H."/>
            <person name="Song I."/>
            <person name="Kim S."/>
            <person name="Choi T."/>
            <person name="Kim D."/>
            <person name="Ryu S."/>
            <person name="Kim W."/>
        </authorList>
    </citation>
    <scope>NUCLEOTIDE SEQUENCE [LARGE SCALE GENOMIC DNA]</scope>
    <source>
        <tissue evidence="1">Muscle</tissue>
    </source>
</reference>
<proteinExistence type="predicted"/>
<dbReference type="Proteomes" id="UP000324222">
    <property type="component" value="Unassembled WGS sequence"/>
</dbReference>
<accession>A0A5B7JL58</accession>
<dbReference type="AlphaFoldDB" id="A0A5B7JL58"/>
<protein>
    <submittedName>
        <fullName evidence="1">Uncharacterized protein</fullName>
    </submittedName>
</protein>
<organism evidence="1 2">
    <name type="scientific">Portunus trituberculatus</name>
    <name type="common">Swimming crab</name>
    <name type="synonym">Neptunus trituberculatus</name>
    <dbReference type="NCBI Taxonomy" id="210409"/>
    <lineage>
        <taxon>Eukaryota</taxon>
        <taxon>Metazoa</taxon>
        <taxon>Ecdysozoa</taxon>
        <taxon>Arthropoda</taxon>
        <taxon>Crustacea</taxon>
        <taxon>Multicrustacea</taxon>
        <taxon>Malacostraca</taxon>
        <taxon>Eumalacostraca</taxon>
        <taxon>Eucarida</taxon>
        <taxon>Decapoda</taxon>
        <taxon>Pleocyemata</taxon>
        <taxon>Brachyura</taxon>
        <taxon>Eubrachyura</taxon>
        <taxon>Portunoidea</taxon>
        <taxon>Portunidae</taxon>
        <taxon>Portuninae</taxon>
        <taxon>Portunus</taxon>
    </lineage>
</organism>
<evidence type="ECO:0000313" key="2">
    <source>
        <dbReference type="Proteomes" id="UP000324222"/>
    </source>
</evidence>
<name>A0A5B7JL58_PORTR</name>
<evidence type="ECO:0000313" key="1">
    <source>
        <dbReference type="EMBL" id="MPC93034.1"/>
    </source>
</evidence>
<gene>
    <name evidence="1" type="ORF">E2C01_088149</name>
</gene>
<keyword evidence="2" id="KW-1185">Reference proteome</keyword>